<sequence length="294" mass="32724">ISRLRIFHLCPKANLFLMGISHFLHCIRLHGIWMAATLRLLEIKAVGYRHTGWALAVPTTDRLANFTLGQNIDSGAAKRGILLPDIEAGWGFEVLPTGSDVFSIYQLDHLVYTGTRSGSIKCFDKRLSTRQKGQELLGGRFQAAKKSITHLNVINDWQLLVSTITGDLELHDLRFARETTPFMEFQGHYNNYQTELGIAVSPCQSFVFAAGQDQRIRAWSLRTGALISPQSNPTGKLQTHLFHHQFPDNVAAMQITDGSMNGYGSDGGGLSLWAVCGGMIYRYWLGQRMVGISL</sequence>
<dbReference type="OrthoDB" id="128867at2759"/>
<dbReference type="Proteomes" id="UP000186601">
    <property type="component" value="Unassembled WGS sequence"/>
</dbReference>
<keyword evidence="2" id="KW-0677">Repeat</keyword>
<accession>A0A2R6NI48</accession>
<keyword evidence="4" id="KW-1185">Reference proteome</keyword>
<gene>
    <name evidence="3" type="ORF">PHLCEN_2v12213</name>
</gene>
<reference evidence="3 4" key="1">
    <citation type="submission" date="2018-02" db="EMBL/GenBank/DDBJ databases">
        <title>Genome sequence of the basidiomycete white-rot fungus Phlebia centrifuga.</title>
        <authorList>
            <person name="Granchi Z."/>
            <person name="Peng M."/>
            <person name="de Vries R.P."/>
            <person name="Hilden K."/>
            <person name="Makela M.R."/>
            <person name="Grigoriev I."/>
            <person name="Riley R."/>
        </authorList>
    </citation>
    <scope>NUCLEOTIDE SEQUENCE [LARGE SCALE GENOMIC DNA]</scope>
    <source>
        <strain evidence="3 4">FBCC195</strain>
    </source>
</reference>
<dbReference type="PANTHER" id="PTHR44472:SF1">
    <property type="entry name" value="DDB1 AND CUL4 ASSOCIATED FACTOR 4"/>
    <property type="match status" value="1"/>
</dbReference>
<evidence type="ECO:0000313" key="3">
    <source>
        <dbReference type="EMBL" id="PSR72003.1"/>
    </source>
</evidence>
<name>A0A2R6NI48_9APHY</name>
<dbReference type="EMBL" id="MLYV02001230">
    <property type="protein sequence ID" value="PSR72003.1"/>
    <property type="molecule type" value="Genomic_DNA"/>
</dbReference>
<keyword evidence="1" id="KW-0853">WD repeat</keyword>
<dbReference type="AlphaFoldDB" id="A0A2R6NI48"/>
<protein>
    <submittedName>
        <fullName evidence="3">Uncharacterized protein</fullName>
    </submittedName>
</protein>
<evidence type="ECO:0000256" key="2">
    <source>
        <dbReference type="ARBA" id="ARBA00022737"/>
    </source>
</evidence>
<evidence type="ECO:0000256" key="1">
    <source>
        <dbReference type="ARBA" id="ARBA00022574"/>
    </source>
</evidence>
<dbReference type="PANTHER" id="PTHR44472">
    <property type="entry name" value="DDB1- AND CUL4-ASSOCIATED FACTOR 4-RELATED"/>
    <property type="match status" value="1"/>
</dbReference>
<dbReference type="InterPro" id="IPR015943">
    <property type="entry name" value="WD40/YVTN_repeat-like_dom_sf"/>
</dbReference>
<proteinExistence type="predicted"/>
<dbReference type="STRING" id="98765.A0A2R6NI48"/>
<dbReference type="Gene3D" id="2.130.10.10">
    <property type="entry name" value="YVTN repeat-like/Quinoprotein amine dehydrogenase"/>
    <property type="match status" value="1"/>
</dbReference>
<feature type="non-terminal residue" evidence="3">
    <location>
        <position position="1"/>
    </location>
</feature>
<dbReference type="InterPro" id="IPR052254">
    <property type="entry name" value="CUL4-DDB1_E3_ligase_receptor"/>
</dbReference>
<dbReference type="SUPFAM" id="SSF50978">
    <property type="entry name" value="WD40 repeat-like"/>
    <property type="match status" value="1"/>
</dbReference>
<dbReference type="GO" id="GO:0080008">
    <property type="term" value="C:Cul4-RING E3 ubiquitin ligase complex"/>
    <property type="evidence" value="ECO:0007669"/>
    <property type="project" value="TreeGrafter"/>
</dbReference>
<dbReference type="InterPro" id="IPR036322">
    <property type="entry name" value="WD40_repeat_dom_sf"/>
</dbReference>
<organism evidence="3 4">
    <name type="scientific">Hermanssonia centrifuga</name>
    <dbReference type="NCBI Taxonomy" id="98765"/>
    <lineage>
        <taxon>Eukaryota</taxon>
        <taxon>Fungi</taxon>
        <taxon>Dikarya</taxon>
        <taxon>Basidiomycota</taxon>
        <taxon>Agaricomycotina</taxon>
        <taxon>Agaricomycetes</taxon>
        <taxon>Polyporales</taxon>
        <taxon>Meruliaceae</taxon>
        <taxon>Hermanssonia</taxon>
    </lineage>
</organism>
<evidence type="ECO:0000313" key="4">
    <source>
        <dbReference type="Proteomes" id="UP000186601"/>
    </source>
</evidence>
<comment type="caution">
    <text evidence="3">The sequence shown here is derived from an EMBL/GenBank/DDBJ whole genome shotgun (WGS) entry which is preliminary data.</text>
</comment>
<dbReference type="Pfam" id="PF23761">
    <property type="entry name" value="Beta-prop_DCAF4"/>
    <property type="match status" value="1"/>
</dbReference>